<sequence>MNEYNLWEPIIDIPYNDLYFFGIRDDLGKLIISLKLLGSNEKLLEIKFSGVQAYRVVQEGARLKSLGESPSLRGFRVSTNSDFIEWFKEESLGQFDDWGLTHYVICNTDNIIDVIGGPPVMVEWVSS</sequence>
<dbReference type="RefSeq" id="WP_099439921.1">
    <property type="nucleotide sequence ID" value="NZ_CP024091.1"/>
</dbReference>
<dbReference type="KEGG" id="pgs:CPT03_16845"/>
<dbReference type="OrthoDB" id="714183at2"/>
<accession>A0A2D1U8S7</accession>
<protein>
    <submittedName>
        <fullName evidence="1">Uncharacterized protein</fullName>
    </submittedName>
</protein>
<organism evidence="1 2">
    <name type="scientific">Pedobacter ginsengisoli</name>
    <dbReference type="NCBI Taxonomy" id="363852"/>
    <lineage>
        <taxon>Bacteria</taxon>
        <taxon>Pseudomonadati</taxon>
        <taxon>Bacteroidota</taxon>
        <taxon>Sphingobacteriia</taxon>
        <taxon>Sphingobacteriales</taxon>
        <taxon>Sphingobacteriaceae</taxon>
        <taxon>Pedobacter</taxon>
    </lineage>
</organism>
<reference evidence="1 2" key="1">
    <citation type="submission" date="2017-10" db="EMBL/GenBank/DDBJ databases">
        <title>Whole genome of Pedobacter ginsengisoli T01R-27 isolated from tomato rhizosphere.</title>
        <authorList>
            <person name="Weon H.-Y."/>
            <person name="Lee S.A."/>
            <person name="Sang M.K."/>
            <person name="Song J."/>
        </authorList>
    </citation>
    <scope>NUCLEOTIDE SEQUENCE [LARGE SCALE GENOMIC DNA]</scope>
    <source>
        <strain evidence="1 2">T01R-27</strain>
    </source>
</reference>
<keyword evidence="2" id="KW-1185">Reference proteome</keyword>
<evidence type="ECO:0000313" key="2">
    <source>
        <dbReference type="Proteomes" id="UP000223749"/>
    </source>
</evidence>
<dbReference type="Proteomes" id="UP000223749">
    <property type="component" value="Chromosome"/>
</dbReference>
<dbReference type="AlphaFoldDB" id="A0A2D1U8S7"/>
<evidence type="ECO:0000313" key="1">
    <source>
        <dbReference type="EMBL" id="ATP58013.1"/>
    </source>
</evidence>
<dbReference type="EMBL" id="CP024091">
    <property type="protein sequence ID" value="ATP58013.1"/>
    <property type="molecule type" value="Genomic_DNA"/>
</dbReference>
<proteinExistence type="predicted"/>
<gene>
    <name evidence="1" type="ORF">CPT03_16845</name>
</gene>
<name>A0A2D1U8S7_9SPHI</name>